<gene>
    <name evidence="8" type="ORF">DXC51_16870</name>
</gene>
<sequence length="332" mass="37223">MREVTIGANEAGQRFDKFLKKYLKEAGSGFLYKMLRKKNITLNGSKADGSEKLTAGDRVCFFLAEETLEKFRGAPGEVTAPDKTASNSSLRPDLQIPVIFENEHILLVNKPAGLLTQKAEAQDYSLNEWLTDYLLSRGKITADQLRTFRPSVCNRLDRNTSGLVICGKTLAGSQKMSELLRERTVHKYYRLFAAGRMELEGVTQAWLIKDEKNNQVRILSAEPKGNKAAAHIVTGCRPLTFFPEYTYAEVELFTGKSHQIRAHLAALGHPLIGDAKYGNKACNDRYRRLGIHSQMLHAFRVEFPVMDGCFADLSGKSFTAPEPEAFLRLKTQ</sequence>
<dbReference type="AlphaFoldDB" id="A0A3E3I1Y8"/>
<dbReference type="GO" id="GO:0006396">
    <property type="term" value="P:RNA processing"/>
    <property type="evidence" value="ECO:0007669"/>
    <property type="project" value="UniProtKB-ARBA"/>
</dbReference>
<comment type="catalytic activity">
    <reaction evidence="1">
        <text>a uridine in RNA = a pseudouridine in RNA</text>
        <dbReference type="Rhea" id="RHEA:48348"/>
        <dbReference type="Rhea" id="RHEA-COMP:12068"/>
        <dbReference type="Rhea" id="RHEA-COMP:12069"/>
        <dbReference type="ChEBI" id="CHEBI:65314"/>
        <dbReference type="ChEBI" id="CHEBI:65315"/>
    </reaction>
</comment>
<keyword evidence="9" id="KW-1185">Reference proteome</keyword>
<dbReference type="GeneID" id="97988495"/>
<evidence type="ECO:0000256" key="5">
    <source>
        <dbReference type="ARBA" id="ARBA00033164"/>
    </source>
</evidence>
<dbReference type="EMBL" id="QVLV01000011">
    <property type="protein sequence ID" value="RGE58565.1"/>
    <property type="molecule type" value="Genomic_DNA"/>
</dbReference>
<dbReference type="GO" id="GO:0140098">
    <property type="term" value="F:catalytic activity, acting on RNA"/>
    <property type="evidence" value="ECO:0007669"/>
    <property type="project" value="UniProtKB-ARBA"/>
</dbReference>
<dbReference type="Pfam" id="PF00849">
    <property type="entry name" value="PseudoU_synth_2"/>
    <property type="match status" value="1"/>
</dbReference>
<dbReference type="InterPro" id="IPR006145">
    <property type="entry name" value="PsdUridine_synth_RsuA/RluA"/>
</dbReference>
<dbReference type="InterPro" id="IPR020103">
    <property type="entry name" value="PsdUridine_synth_cat_dom_sf"/>
</dbReference>
<keyword evidence="6" id="KW-0694">RNA-binding</keyword>
<dbReference type="PROSITE" id="PS01129">
    <property type="entry name" value="PSI_RLU"/>
    <property type="match status" value="1"/>
</dbReference>
<dbReference type="GO" id="GO:0003723">
    <property type="term" value="F:RNA binding"/>
    <property type="evidence" value="ECO:0007669"/>
    <property type="project" value="UniProtKB-KW"/>
</dbReference>
<dbReference type="GO" id="GO:0001522">
    <property type="term" value="P:pseudouridine synthesis"/>
    <property type="evidence" value="ECO:0007669"/>
    <property type="project" value="InterPro"/>
</dbReference>
<reference evidence="8" key="1">
    <citation type="submission" date="2018-08" db="EMBL/GenBank/DDBJ databases">
        <title>A genome reference for cultivated species of the human gut microbiota.</title>
        <authorList>
            <person name="Zou Y."/>
            <person name="Xue W."/>
            <person name="Luo G."/>
        </authorList>
    </citation>
    <scope>NUCLEOTIDE SEQUENCE [LARGE SCALE GENOMIC DNA]</scope>
    <source>
        <strain evidence="8">TF05-5AC</strain>
    </source>
</reference>
<evidence type="ECO:0000313" key="9">
    <source>
        <dbReference type="Proteomes" id="UP000260812"/>
    </source>
</evidence>
<dbReference type="GO" id="GO:0009982">
    <property type="term" value="F:pseudouridine synthase activity"/>
    <property type="evidence" value="ECO:0007669"/>
    <property type="project" value="InterPro"/>
</dbReference>
<name>A0A3E3I1Y8_9FIRM</name>
<dbReference type="Gene3D" id="3.10.290.10">
    <property type="entry name" value="RNA-binding S4 domain"/>
    <property type="match status" value="1"/>
</dbReference>
<protein>
    <recommendedName>
        <fullName evidence="4">RNA pseudouridylate synthase</fullName>
    </recommendedName>
    <alternativeName>
        <fullName evidence="5">RNA-uridine isomerase</fullName>
    </alternativeName>
</protein>
<dbReference type="InterPro" id="IPR050188">
    <property type="entry name" value="RluA_PseudoU_synthase"/>
</dbReference>
<evidence type="ECO:0000256" key="1">
    <source>
        <dbReference type="ARBA" id="ARBA00000073"/>
    </source>
</evidence>
<feature type="domain" description="Pseudouridine synthase RsuA/RluA-like" evidence="7">
    <location>
        <begin position="104"/>
        <end position="266"/>
    </location>
</feature>
<dbReference type="PANTHER" id="PTHR21600:SF83">
    <property type="entry name" value="PSEUDOURIDYLATE SYNTHASE RPUSD4, MITOCHONDRIAL"/>
    <property type="match status" value="1"/>
</dbReference>
<dbReference type="RefSeq" id="WP_117544976.1">
    <property type="nucleotide sequence ID" value="NZ_JBKUNB010000003.1"/>
</dbReference>
<evidence type="ECO:0000256" key="4">
    <source>
        <dbReference type="ARBA" id="ARBA00031870"/>
    </source>
</evidence>
<dbReference type="Proteomes" id="UP000260812">
    <property type="component" value="Unassembled WGS sequence"/>
</dbReference>
<comment type="caution">
    <text evidence="8">The sequence shown here is derived from an EMBL/GenBank/DDBJ whole genome shotgun (WGS) entry which is preliminary data.</text>
</comment>
<dbReference type="PROSITE" id="PS50889">
    <property type="entry name" value="S4"/>
    <property type="match status" value="1"/>
</dbReference>
<evidence type="ECO:0000256" key="2">
    <source>
        <dbReference type="ARBA" id="ARBA00010876"/>
    </source>
</evidence>
<accession>A0A3E3I1Y8</accession>
<dbReference type="InterPro" id="IPR006224">
    <property type="entry name" value="PsdUridine_synth_RluA-like_CS"/>
</dbReference>
<evidence type="ECO:0000259" key="7">
    <source>
        <dbReference type="Pfam" id="PF00849"/>
    </source>
</evidence>
<organism evidence="8 9">
    <name type="scientific">Eisenbergiella massiliensis</name>
    <dbReference type="NCBI Taxonomy" id="1720294"/>
    <lineage>
        <taxon>Bacteria</taxon>
        <taxon>Bacillati</taxon>
        <taxon>Bacillota</taxon>
        <taxon>Clostridia</taxon>
        <taxon>Lachnospirales</taxon>
        <taxon>Lachnospiraceae</taxon>
        <taxon>Eisenbergiella</taxon>
    </lineage>
</organism>
<evidence type="ECO:0000313" key="8">
    <source>
        <dbReference type="EMBL" id="RGE58565.1"/>
    </source>
</evidence>
<evidence type="ECO:0000256" key="3">
    <source>
        <dbReference type="ARBA" id="ARBA00023235"/>
    </source>
</evidence>
<keyword evidence="3" id="KW-0413">Isomerase</keyword>
<dbReference type="SUPFAM" id="SSF55120">
    <property type="entry name" value="Pseudouridine synthase"/>
    <property type="match status" value="1"/>
</dbReference>
<comment type="similarity">
    <text evidence="2">Belongs to the pseudouridine synthase RluA family.</text>
</comment>
<dbReference type="CDD" id="cd02869">
    <property type="entry name" value="PseudoU_synth_RluA_like"/>
    <property type="match status" value="1"/>
</dbReference>
<dbReference type="InterPro" id="IPR036986">
    <property type="entry name" value="S4_RNA-bd_sf"/>
</dbReference>
<evidence type="ECO:0000256" key="6">
    <source>
        <dbReference type="PROSITE-ProRule" id="PRU00182"/>
    </source>
</evidence>
<dbReference type="PANTHER" id="PTHR21600">
    <property type="entry name" value="MITOCHONDRIAL RNA PSEUDOURIDINE SYNTHASE"/>
    <property type="match status" value="1"/>
</dbReference>
<proteinExistence type="inferred from homology"/>
<dbReference type="Gene3D" id="3.30.2350.10">
    <property type="entry name" value="Pseudouridine synthase"/>
    <property type="match status" value="1"/>
</dbReference>